<feature type="domain" description="NAD-dependent epimerase/dehydratase" evidence="3">
    <location>
        <begin position="7"/>
        <end position="201"/>
    </location>
</feature>
<dbReference type="InterPro" id="IPR050425">
    <property type="entry name" value="NAD(P)_dehydrat-like"/>
</dbReference>
<dbReference type="PANTHER" id="PTHR10366:SF564">
    <property type="entry name" value="STEROL-4-ALPHA-CARBOXYLATE 3-DEHYDROGENASE, DECARBOXYLATING"/>
    <property type="match status" value="1"/>
</dbReference>
<gene>
    <name evidence="4" type="ORF">MCHLO_06650</name>
</gene>
<keyword evidence="5" id="KW-1185">Reference proteome</keyword>
<dbReference type="InterPro" id="IPR036291">
    <property type="entry name" value="NAD(P)-bd_dom_sf"/>
</dbReference>
<evidence type="ECO:0000256" key="1">
    <source>
        <dbReference type="ARBA" id="ARBA00023002"/>
    </source>
</evidence>
<dbReference type="EMBL" id="DF845436">
    <property type="protein sequence ID" value="GAT49327.1"/>
    <property type="molecule type" value="Genomic_DNA"/>
</dbReference>
<dbReference type="SUPFAM" id="SSF51735">
    <property type="entry name" value="NAD(P)-binding Rossmann-fold domains"/>
    <property type="match status" value="1"/>
</dbReference>
<sequence>MSTKPLVFVTGASGFLGSVVVNELLEAGYPVRGAARGRKVAQIETAFASYGAQFQAVEIADNASSDFTEALKGVGAIIHTAAPIPGRTDFETGLKSSVEGSLRIVRAAQKAGISRVVMTGSTVTFPKADEKFGPDDWVEVTKEQAAAPDADQFTRYIAQKKYSEQAVLQYADENPDMDITILNPTWIFGPLAPGFEALVPTPEGAFATFGTNGFIYQLLRADNKNYHYTPGTIDVRDVARIHIAALNAPTPNGKRVRRQAIVSPYDTGFRDAIKYIYDERPELRGRLADPQTVPKWPKYRLDGVDLGVVERDFGFPVSKFKTWKETILDSVDRFIQIEESWKAKGYTFEVPTDVPV</sequence>
<dbReference type="PANTHER" id="PTHR10366">
    <property type="entry name" value="NAD DEPENDENT EPIMERASE/DEHYDRATASE"/>
    <property type="match status" value="1"/>
</dbReference>
<reference evidence="4" key="1">
    <citation type="submission" date="2014-09" db="EMBL/GenBank/DDBJ databases">
        <title>Genome sequence of the luminous mushroom Mycena chlorophos for searching fungal bioluminescence genes.</title>
        <authorList>
            <person name="Tanaka Y."/>
            <person name="Kasuga D."/>
            <person name="Oba Y."/>
            <person name="Hase S."/>
            <person name="Sato K."/>
            <person name="Oba Y."/>
            <person name="Sakakibara Y."/>
        </authorList>
    </citation>
    <scope>NUCLEOTIDE SEQUENCE</scope>
</reference>
<name>A0ABQ0LFL8_MYCCL</name>
<dbReference type="Gene3D" id="3.40.50.720">
    <property type="entry name" value="NAD(P)-binding Rossmann-like Domain"/>
    <property type="match status" value="1"/>
</dbReference>
<protein>
    <recommendedName>
        <fullName evidence="3">NAD-dependent epimerase/dehydratase domain-containing protein</fullName>
    </recommendedName>
</protein>
<dbReference type="InterPro" id="IPR001509">
    <property type="entry name" value="Epimerase_deHydtase"/>
</dbReference>
<comment type="similarity">
    <text evidence="2">Belongs to the NAD(P)-dependent epimerase/dehydratase family. Dihydroflavonol-4-reductase subfamily.</text>
</comment>
<evidence type="ECO:0000313" key="5">
    <source>
        <dbReference type="Proteomes" id="UP000815677"/>
    </source>
</evidence>
<accession>A0ABQ0LFL8</accession>
<organism evidence="4 5">
    <name type="scientific">Mycena chlorophos</name>
    <name type="common">Agaric fungus</name>
    <name type="synonym">Agaricus chlorophos</name>
    <dbReference type="NCBI Taxonomy" id="658473"/>
    <lineage>
        <taxon>Eukaryota</taxon>
        <taxon>Fungi</taxon>
        <taxon>Dikarya</taxon>
        <taxon>Basidiomycota</taxon>
        <taxon>Agaricomycotina</taxon>
        <taxon>Agaricomycetes</taxon>
        <taxon>Agaricomycetidae</taxon>
        <taxon>Agaricales</taxon>
        <taxon>Marasmiineae</taxon>
        <taxon>Mycenaceae</taxon>
        <taxon>Mycena</taxon>
    </lineage>
</organism>
<keyword evidence="1" id="KW-0560">Oxidoreductase</keyword>
<proteinExistence type="inferred from homology"/>
<evidence type="ECO:0000313" key="4">
    <source>
        <dbReference type="EMBL" id="GAT49327.1"/>
    </source>
</evidence>
<dbReference type="Proteomes" id="UP000815677">
    <property type="component" value="Unassembled WGS sequence"/>
</dbReference>
<dbReference type="Pfam" id="PF01370">
    <property type="entry name" value="Epimerase"/>
    <property type="match status" value="1"/>
</dbReference>
<evidence type="ECO:0000259" key="3">
    <source>
        <dbReference type="Pfam" id="PF01370"/>
    </source>
</evidence>
<evidence type="ECO:0000256" key="2">
    <source>
        <dbReference type="ARBA" id="ARBA00023445"/>
    </source>
</evidence>